<dbReference type="Proteomes" id="UP000621454">
    <property type="component" value="Unassembled WGS sequence"/>
</dbReference>
<keyword evidence="8 9" id="KW-0472">Membrane</keyword>
<keyword evidence="4 9" id="KW-0812">Transmembrane</keyword>
<dbReference type="SUPFAM" id="SSF52540">
    <property type="entry name" value="P-loop containing nucleoside triphosphate hydrolases"/>
    <property type="match status" value="1"/>
</dbReference>
<dbReference type="PANTHER" id="PTHR32309:SF13">
    <property type="entry name" value="FERRIC ENTEROBACTIN TRANSPORT PROTEIN FEPE"/>
    <property type="match status" value="1"/>
</dbReference>
<dbReference type="EMBL" id="BMGC01000003">
    <property type="protein sequence ID" value="GGB21868.1"/>
    <property type="molecule type" value="Genomic_DNA"/>
</dbReference>
<evidence type="ECO:0000256" key="4">
    <source>
        <dbReference type="ARBA" id="ARBA00022692"/>
    </source>
</evidence>
<feature type="domain" description="Polysaccharide chain length determinant N-terminal" evidence="10">
    <location>
        <begin position="4"/>
        <end position="81"/>
    </location>
</feature>
<dbReference type="InterPro" id="IPR003856">
    <property type="entry name" value="LPS_length_determ_N"/>
</dbReference>
<dbReference type="CDD" id="cd05387">
    <property type="entry name" value="BY-kinase"/>
    <property type="match status" value="1"/>
</dbReference>
<reference evidence="11" key="1">
    <citation type="journal article" date="2014" name="Int. J. Syst. Evol. Microbiol.">
        <title>Complete genome sequence of Corynebacterium casei LMG S-19264T (=DSM 44701T), isolated from a smear-ripened cheese.</title>
        <authorList>
            <consortium name="US DOE Joint Genome Institute (JGI-PGF)"/>
            <person name="Walter F."/>
            <person name="Albersmeier A."/>
            <person name="Kalinowski J."/>
            <person name="Ruckert C."/>
        </authorList>
    </citation>
    <scope>NUCLEOTIDE SEQUENCE</scope>
    <source>
        <strain evidence="11">CGMCC 1.12827</strain>
    </source>
</reference>
<dbReference type="PANTHER" id="PTHR32309">
    <property type="entry name" value="TYROSINE-PROTEIN KINASE"/>
    <property type="match status" value="1"/>
</dbReference>
<comment type="caution">
    <text evidence="11">The sequence shown here is derived from an EMBL/GenBank/DDBJ whole genome shotgun (WGS) entry which is preliminary data.</text>
</comment>
<evidence type="ECO:0000256" key="9">
    <source>
        <dbReference type="SAM" id="Phobius"/>
    </source>
</evidence>
<evidence type="ECO:0000313" key="12">
    <source>
        <dbReference type="Proteomes" id="UP000621454"/>
    </source>
</evidence>
<dbReference type="GO" id="GO:0004713">
    <property type="term" value="F:protein tyrosine kinase activity"/>
    <property type="evidence" value="ECO:0007669"/>
    <property type="project" value="TreeGrafter"/>
</dbReference>
<dbReference type="Gene3D" id="3.40.50.300">
    <property type="entry name" value="P-loop containing nucleotide triphosphate hydrolases"/>
    <property type="match status" value="1"/>
</dbReference>
<protein>
    <recommendedName>
        <fullName evidence="10">Polysaccharide chain length determinant N-terminal domain-containing protein</fullName>
    </recommendedName>
</protein>
<gene>
    <name evidence="11" type="ORF">GCM10011489_07580</name>
</gene>
<proteinExistence type="inferred from homology"/>
<comment type="subcellular location">
    <subcellularLocation>
        <location evidence="1">Cell membrane</location>
        <topology evidence="1">Multi-pass membrane protein</topology>
    </subcellularLocation>
</comment>
<evidence type="ECO:0000256" key="7">
    <source>
        <dbReference type="ARBA" id="ARBA00022989"/>
    </source>
</evidence>
<evidence type="ECO:0000256" key="2">
    <source>
        <dbReference type="ARBA" id="ARBA00006683"/>
    </source>
</evidence>
<name>A0A916WQU5_9ACTN</name>
<evidence type="ECO:0000256" key="1">
    <source>
        <dbReference type="ARBA" id="ARBA00004651"/>
    </source>
</evidence>
<feature type="transmembrane region" description="Helical" evidence="9">
    <location>
        <begin position="172"/>
        <end position="193"/>
    </location>
</feature>
<dbReference type="GO" id="GO:0005886">
    <property type="term" value="C:plasma membrane"/>
    <property type="evidence" value="ECO:0007669"/>
    <property type="project" value="UniProtKB-SubCell"/>
</dbReference>
<dbReference type="AlphaFoldDB" id="A0A916WQU5"/>
<dbReference type="InterPro" id="IPR005702">
    <property type="entry name" value="Wzc-like_C"/>
</dbReference>
<evidence type="ECO:0000256" key="5">
    <source>
        <dbReference type="ARBA" id="ARBA00022741"/>
    </source>
</evidence>
<comment type="similarity">
    <text evidence="2">Belongs to the CpsC/CapA family.</text>
</comment>
<keyword evidence="3" id="KW-1003">Cell membrane</keyword>
<keyword evidence="5" id="KW-0547">Nucleotide-binding</keyword>
<dbReference type="Pfam" id="PF02706">
    <property type="entry name" value="Wzz"/>
    <property type="match status" value="1"/>
</dbReference>
<evidence type="ECO:0000256" key="3">
    <source>
        <dbReference type="ARBA" id="ARBA00022475"/>
    </source>
</evidence>
<keyword evidence="6" id="KW-0067">ATP-binding</keyword>
<accession>A0A916WQU5</accession>
<evidence type="ECO:0000256" key="8">
    <source>
        <dbReference type="ARBA" id="ARBA00023136"/>
    </source>
</evidence>
<dbReference type="InterPro" id="IPR027417">
    <property type="entry name" value="P-loop_NTPase"/>
</dbReference>
<reference evidence="11" key="2">
    <citation type="submission" date="2020-09" db="EMBL/GenBank/DDBJ databases">
        <authorList>
            <person name="Sun Q."/>
            <person name="Zhou Y."/>
        </authorList>
    </citation>
    <scope>NUCLEOTIDE SEQUENCE</scope>
    <source>
        <strain evidence="11">CGMCC 1.12827</strain>
    </source>
</reference>
<evidence type="ECO:0000256" key="6">
    <source>
        <dbReference type="ARBA" id="ARBA00022840"/>
    </source>
</evidence>
<evidence type="ECO:0000313" key="11">
    <source>
        <dbReference type="EMBL" id="GGB21868.1"/>
    </source>
</evidence>
<dbReference type="InterPro" id="IPR050445">
    <property type="entry name" value="Bact_polysacc_biosynth/exp"/>
</dbReference>
<keyword evidence="12" id="KW-1185">Reference proteome</keyword>
<sequence>MGIGEYVAAIGRRWLVVVITVVIALAVAAGVSAATTPTYEAKSDIFLSASGDGTASDAYQGSLFTKDRISTYVDIATGIDVAKASIAELGLAMTPEKLQSEISAEAPSNSVMLSITASNSDARTARDISTEVAKQTASAIENLEASSKGAQVARAEVVNNATIPSSPSSPNWGLNLLIALVVGVVIGIVAAVVRDKTDHRIRTVGDLAGAGAPAPVLARIPRAKKGEVFGVAGASAITEAFRELRTMLFAQARTNTGSVVTLTGTSAGADGIGYVRNLAAAIAETGRSVLVLDAGLGSAESSDTPAGVSEEMGAGDSRGLTDVLAGGVSVDDVLAETSVDNVSLLPRGTGSRVTAGALGSSAFVDVLKQLRGQFSYVLVATPALARSTDGVVVAPATDGVLFTVEQGGATREEVAEAVVTFDQSGSGIVGTVLADAHRATSGL</sequence>
<evidence type="ECO:0000259" key="10">
    <source>
        <dbReference type="Pfam" id="PF02706"/>
    </source>
</evidence>
<keyword evidence="7 9" id="KW-1133">Transmembrane helix</keyword>
<organism evidence="11 12">
    <name type="scientific">Gordonia jinhuaensis</name>
    <dbReference type="NCBI Taxonomy" id="1517702"/>
    <lineage>
        <taxon>Bacteria</taxon>
        <taxon>Bacillati</taxon>
        <taxon>Actinomycetota</taxon>
        <taxon>Actinomycetes</taxon>
        <taxon>Mycobacteriales</taxon>
        <taxon>Gordoniaceae</taxon>
        <taxon>Gordonia</taxon>
    </lineage>
</organism>